<sequence>MVLLTSSTVSAIVSFGVVCIFSLMLFWAGYVVQQQSVKNIQHALRPPVSRHGGFGSQGSTFQSPAQKRGLSDSDLGSDPRPSLGGNYAYLQLLSSPDPSDICSSISFFKQLATNNSVIQDRLFMYPEEWDRMSEKQLGKSALTALSILRTASIKYDIWLLPIDMTEASSKGYSATDTKLLRLGQIQFMQYDSVLYLPSRGMIMDTEKLDDILLSQALPLMYDKNRPDSYDNLAWTPMSLRPDRDANLPPVYLITVNNIGSGNVQARTHVPSSNLPMFQALVRGSNKIMSQDEDEHRDGFAQPPAYVYFESDHQQSIKLKESSYYQNWRAQRNEVCDGLDFDDDVTVTSDD</sequence>
<evidence type="ECO:0000256" key="2">
    <source>
        <dbReference type="SAM" id="Phobius"/>
    </source>
</evidence>
<dbReference type="Proteomes" id="UP001220324">
    <property type="component" value="Unassembled WGS sequence"/>
</dbReference>
<feature type="region of interest" description="Disordered" evidence="1">
    <location>
        <begin position="53"/>
        <end position="78"/>
    </location>
</feature>
<gene>
    <name evidence="3" type="ORF">N7494_011097</name>
</gene>
<feature type="transmembrane region" description="Helical" evidence="2">
    <location>
        <begin position="12"/>
        <end position="32"/>
    </location>
</feature>
<keyword evidence="2" id="KW-0812">Transmembrane</keyword>
<protein>
    <submittedName>
        <fullName evidence="3">Uncharacterized protein</fullName>
    </submittedName>
</protein>
<comment type="caution">
    <text evidence="3">The sequence shown here is derived from an EMBL/GenBank/DDBJ whole genome shotgun (WGS) entry which is preliminary data.</text>
</comment>
<proteinExistence type="predicted"/>
<dbReference type="EMBL" id="JAQIZZ010000008">
    <property type="protein sequence ID" value="KAJ5524447.1"/>
    <property type="molecule type" value="Genomic_DNA"/>
</dbReference>
<evidence type="ECO:0000313" key="4">
    <source>
        <dbReference type="Proteomes" id="UP001220324"/>
    </source>
</evidence>
<dbReference type="AlphaFoldDB" id="A0AAD6CLV9"/>
<keyword evidence="2" id="KW-0472">Membrane</keyword>
<reference evidence="3 4" key="1">
    <citation type="journal article" date="2023" name="IMA Fungus">
        <title>Comparative genomic study of the Penicillium genus elucidates a diverse pangenome and 15 lateral gene transfer events.</title>
        <authorList>
            <person name="Petersen C."/>
            <person name="Sorensen T."/>
            <person name="Nielsen M.R."/>
            <person name="Sondergaard T.E."/>
            <person name="Sorensen J.L."/>
            <person name="Fitzpatrick D.A."/>
            <person name="Frisvad J.C."/>
            <person name="Nielsen K.L."/>
        </authorList>
    </citation>
    <scope>NUCLEOTIDE SEQUENCE [LARGE SCALE GENOMIC DNA]</scope>
    <source>
        <strain evidence="3 4">IBT 35679</strain>
    </source>
</reference>
<organism evidence="3 4">
    <name type="scientific">Penicillium frequentans</name>
    <dbReference type="NCBI Taxonomy" id="3151616"/>
    <lineage>
        <taxon>Eukaryota</taxon>
        <taxon>Fungi</taxon>
        <taxon>Dikarya</taxon>
        <taxon>Ascomycota</taxon>
        <taxon>Pezizomycotina</taxon>
        <taxon>Eurotiomycetes</taxon>
        <taxon>Eurotiomycetidae</taxon>
        <taxon>Eurotiales</taxon>
        <taxon>Aspergillaceae</taxon>
        <taxon>Penicillium</taxon>
    </lineage>
</organism>
<keyword evidence="4" id="KW-1185">Reference proteome</keyword>
<evidence type="ECO:0000313" key="3">
    <source>
        <dbReference type="EMBL" id="KAJ5524447.1"/>
    </source>
</evidence>
<name>A0AAD6CLV9_9EURO</name>
<evidence type="ECO:0000256" key="1">
    <source>
        <dbReference type="SAM" id="MobiDB-lite"/>
    </source>
</evidence>
<accession>A0AAD6CLV9</accession>
<keyword evidence="2" id="KW-1133">Transmembrane helix</keyword>